<accession>A0AAN9R5D6</accession>
<name>A0AAN9R5D6_CANGL</name>
<dbReference type="Proteomes" id="UP001367508">
    <property type="component" value="Unassembled WGS sequence"/>
</dbReference>
<sequence length="66" mass="8065">MERVSVKCRHETAVNTSNLLFRCTSVWVLYDKDKCQYCFKLRQSYHHICSSLFRYRWLMIETAIKQ</sequence>
<comment type="caution">
    <text evidence="1">The sequence shown here is derived from an EMBL/GenBank/DDBJ whole genome shotgun (WGS) entry which is preliminary data.</text>
</comment>
<protein>
    <submittedName>
        <fullName evidence="1">Uncharacterized protein</fullName>
    </submittedName>
</protein>
<evidence type="ECO:0000313" key="2">
    <source>
        <dbReference type="Proteomes" id="UP001367508"/>
    </source>
</evidence>
<dbReference type="EMBL" id="JAYMYQ010000001">
    <property type="protein sequence ID" value="KAK7363020.1"/>
    <property type="molecule type" value="Genomic_DNA"/>
</dbReference>
<gene>
    <name evidence="1" type="ORF">VNO77_05148</name>
</gene>
<dbReference type="AlphaFoldDB" id="A0AAN9R5D6"/>
<organism evidence="1 2">
    <name type="scientific">Canavalia gladiata</name>
    <name type="common">Sword bean</name>
    <name type="synonym">Dolichos gladiatus</name>
    <dbReference type="NCBI Taxonomy" id="3824"/>
    <lineage>
        <taxon>Eukaryota</taxon>
        <taxon>Viridiplantae</taxon>
        <taxon>Streptophyta</taxon>
        <taxon>Embryophyta</taxon>
        <taxon>Tracheophyta</taxon>
        <taxon>Spermatophyta</taxon>
        <taxon>Magnoliopsida</taxon>
        <taxon>eudicotyledons</taxon>
        <taxon>Gunneridae</taxon>
        <taxon>Pentapetalae</taxon>
        <taxon>rosids</taxon>
        <taxon>fabids</taxon>
        <taxon>Fabales</taxon>
        <taxon>Fabaceae</taxon>
        <taxon>Papilionoideae</taxon>
        <taxon>50 kb inversion clade</taxon>
        <taxon>NPAAA clade</taxon>
        <taxon>indigoferoid/millettioid clade</taxon>
        <taxon>Phaseoleae</taxon>
        <taxon>Canavalia</taxon>
    </lineage>
</organism>
<proteinExistence type="predicted"/>
<evidence type="ECO:0000313" key="1">
    <source>
        <dbReference type="EMBL" id="KAK7363020.1"/>
    </source>
</evidence>
<keyword evidence="2" id="KW-1185">Reference proteome</keyword>
<reference evidence="1 2" key="1">
    <citation type="submission" date="2024-01" db="EMBL/GenBank/DDBJ databases">
        <title>The genomes of 5 underutilized Papilionoideae crops provide insights into root nodulation and disease resistanc.</title>
        <authorList>
            <person name="Jiang F."/>
        </authorList>
    </citation>
    <scope>NUCLEOTIDE SEQUENCE [LARGE SCALE GENOMIC DNA]</scope>
    <source>
        <strain evidence="1">LVBAO_FW01</strain>
        <tissue evidence="1">Leaves</tissue>
    </source>
</reference>